<evidence type="ECO:0000256" key="1">
    <source>
        <dbReference type="SAM" id="MobiDB-lite"/>
    </source>
</evidence>
<comment type="caution">
    <text evidence="2">The sequence shown here is derived from an EMBL/GenBank/DDBJ whole genome shotgun (WGS) entry which is preliminary data.</text>
</comment>
<feature type="region of interest" description="Disordered" evidence="1">
    <location>
        <begin position="15"/>
        <end position="40"/>
    </location>
</feature>
<gene>
    <name evidence="2" type="ORF">BELL_0135g00110</name>
</gene>
<name>A0A4Z1JSR1_9HELO</name>
<evidence type="ECO:0000313" key="2">
    <source>
        <dbReference type="EMBL" id="TGO76819.1"/>
    </source>
</evidence>
<sequence>MESSPGDLLVVADFNTQQGGKAGTWDREEHANEDMPTSGKSPLSLDEVVLNIAISPASKIILSDYFDPYEYVPMGAGGQDLGSGGVALLVPTVFIGTGFHASQLSLENWESIVQKVREAFQ</sequence>
<keyword evidence="3" id="KW-1185">Reference proteome</keyword>
<dbReference type="Proteomes" id="UP000297229">
    <property type="component" value="Unassembled WGS sequence"/>
</dbReference>
<proteinExistence type="predicted"/>
<dbReference type="AlphaFoldDB" id="A0A4Z1JSR1"/>
<evidence type="ECO:0000313" key="3">
    <source>
        <dbReference type="Proteomes" id="UP000297229"/>
    </source>
</evidence>
<dbReference type="STRING" id="278938.A0A4Z1JSR1"/>
<organism evidence="2 3">
    <name type="scientific">Botrytis elliptica</name>
    <dbReference type="NCBI Taxonomy" id="278938"/>
    <lineage>
        <taxon>Eukaryota</taxon>
        <taxon>Fungi</taxon>
        <taxon>Dikarya</taxon>
        <taxon>Ascomycota</taxon>
        <taxon>Pezizomycotina</taxon>
        <taxon>Leotiomycetes</taxon>
        <taxon>Helotiales</taxon>
        <taxon>Sclerotiniaceae</taxon>
        <taxon>Botrytis</taxon>
    </lineage>
</organism>
<dbReference type="EMBL" id="PQXM01000134">
    <property type="protein sequence ID" value="TGO76819.1"/>
    <property type="molecule type" value="Genomic_DNA"/>
</dbReference>
<protein>
    <submittedName>
        <fullName evidence="2">Uncharacterized protein</fullName>
    </submittedName>
</protein>
<feature type="compositionally biased region" description="Basic and acidic residues" evidence="1">
    <location>
        <begin position="24"/>
        <end position="33"/>
    </location>
</feature>
<accession>A0A4Z1JSR1</accession>
<reference evidence="2 3" key="1">
    <citation type="submission" date="2017-12" db="EMBL/GenBank/DDBJ databases">
        <title>Comparative genomics of Botrytis spp.</title>
        <authorList>
            <person name="Valero-Jimenez C.A."/>
            <person name="Tapia P."/>
            <person name="Veloso J."/>
            <person name="Silva-Moreno E."/>
            <person name="Staats M."/>
            <person name="Valdes J.H."/>
            <person name="Van Kan J.A.L."/>
        </authorList>
    </citation>
    <scope>NUCLEOTIDE SEQUENCE [LARGE SCALE GENOMIC DNA]</scope>
    <source>
        <strain evidence="2 3">Be9601</strain>
    </source>
</reference>